<gene>
    <name evidence="1" type="ORF">MAXJ12_12017</name>
</gene>
<accession>H0HQH3</accession>
<dbReference type="EMBL" id="AHAM01000092">
    <property type="protein sequence ID" value="EHK57022.1"/>
    <property type="molecule type" value="Genomic_DNA"/>
</dbReference>
<dbReference type="Proteomes" id="UP000003250">
    <property type="component" value="Unassembled WGS sequence"/>
</dbReference>
<sequence length="183" mass="20807">MTHARPLRKLPAILLRAARSIHEDSMTRIARFAMAATLALGSFMTPAAAPAADMGIYQQQDSGVCADRRFLAKITDRFRYQVRHVPHLPDVAITDFQRIRGTLFEPRAERKPIARQYCEADVVLSDGHTRNIWYLIEGGMGFAGIGDNVEFCVDGFDRWYVYNGRCRVLRPDMEGVRVRTAYK</sequence>
<proteinExistence type="predicted"/>
<evidence type="ECO:0000313" key="2">
    <source>
        <dbReference type="Proteomes" id="UP000003250"/>
    </source>
</evidence>
<name>H0HQH3_9HYPH</name>
<keyword evidence="2" id="KW-1185">Reference proteome</keyword>
<evidence type="ECO:0000313" key="1">
    <source>
        <dbReference type="EMBL" id="EHK57022.1"/>
    </source>
</evidence>
<protein>
    <submittedName>
        <fullName evidence="1">Uncharacterized protein</fullName>
    </submittedName>
</protein>
<dbReference type="AlphaFoldDB" id="H0HQH3"/>
<dbReference type="PATRIC" id="fig|1107882.3.peg.2354"/>
<reference evidence="1 2" key="1">
    <citation type="journal article" date="2012" name="J. Bacteriol.">
        <title>Draft Genome Sequence of Mesorhizobium alhagi CCNWXJ12-2T, a Novel Salt-Resistant Species Isolated from the Desert of Northwestern China.</title>
        <authorList>
            <person name="Zhou M."/>
            <person name="Chen W."/>
            <person name="Chen H."/>
            <person name="Wei G."/>
        </authorList>
    </citation>
    <scope>NUCLEOTIDE SEQUENCE [LARGE SCALE GENOMIC DNA]</scope>
    <source>
        <strain evidence="1 2">CCNWXJ12-2</strain>
    </source>
</reference>
<organism evidence="1 2">
    <name type="scientific">Mesorhizobium alhagi CCNWXJ12-2</name>
    <dbReference type="NCBI Taxonomy" id="1107882"/>
    <lineage>
        <taxon>Bacteria</taxon>
        <taxon>Pseudomonadati</taxon>
        <taxon>Pseudomonadota</taxon>
        <taxon>Alphaproteobacteria</taxon>
        <taxon>Hyphomicrobiales</taxon>
        <taxon>Phyllobacteriaceae</taxon>
        <taxon>Allomesorhizobium</taxon>
    </lineage>
</organism>